<evidence type="ECO:0000259" key="4">
    <source>
        <dbReference type="SMART" id="SM00701"/>
    </source>
</evidence>
<evidence type="ECO:0008006" key="7">
    <source>
        <dbReference type="Google" id="ProtNLM"/>
    </source>
</evidence>
<gene>
    <name evidence="5" type="ORF">COU85_01060</name>
</gene>
<dbReference type="GO" id="GO:0008270">
    <property type="term" value="F:zinc ion binding"/>
    <property type="evidence" value="ECO:0007669"/>
    <property type="project" value="InterPro"/>
</dbReference>
<reference evidence="6" key="1">
    <citation type="submission" date="2017-09" db="EMBL/GenBank/DDBJ databases">
        <title>Depth-based differentiation of microbial function through sediment-hosted aquifers and enrichment of novel symbionts in the deep terrestrial subsurface.</title>
        <authorList>
            <person name="Probst A.J."/>
            <person name="Ladd B."/>
            <person name="Jarett J.K."/>
            <person name="Geller-Mcgrath D.E."/>
            <person name="Sieber C.M.K."/>
            <person name="Emerson J.B."/>
            <person name="Anantharaman K."/>
            <person name="Thomas B.C."/>
            <person name="Malmstrom R."/>
            <person name="Stieglmeier M."/>
            <person name="Klingl A."/>
            <person name="Woyke T."/>
            <person name="Ryan C.M."/>
            <person name="Banfield J.F."/>
        </authorList>
    </citation>
    <scope>NUCLEOTIDE SEQUENCE [LARGE SCALE GENOMIC DNA]</scope>
</reference>
<keyword evidence="2" id="KW-0812">Transmembrane</keyword>
<dbReference type="GO" id="GO:0009253">
    <property type="term" value="P:peptidoglycan catabolic process"/>
    <property type="evidence" value="ECO:0007669"/>
    <property type="project" value="InterPro"/>
</dbReference>
<dbReference type="InterPro" id="IPR036505">
    <property type="entry name" value="Amidase/PGRP_sf"/>
</dbReference>
<dbReference type="Pfam" id="PF01510">
    <property type="entry name" value="Amidase_2"/>
    <property type="match status" value="1"/>
</dbReference>
<protein>
    <recommendedName>
        <fullName evidence="7">Peptidoglycan recognition protein family domain-containing protein</fullName>
    </recommendedName>
</protein>
<evidence type="ECO:0000256" key="1">
    <source>
        <dbReference type="ARBA" id="ARBA00007553"/>
    </source>
</evidence>
<organism evidence="5 6">
    <name type="scientific">Candidatus Portnoybacteria bacterium CG10_big_fil_rev_8_21_14_0_10_44_7</name>
    <dbReference type="NCBI Taxonomy" id="1974816"/>
    <lineage>
        <taxon>Bacteria</taxon>
        <taxon>Candidatus Portnoyibacteriota</taxon>
    </lineage>
</organism>
<dbReference type="SMART" id="SM00644">
    <property type="entry name" value="Ami_2"/>
    <property type="match status" value="1"/>
</dbReference>
<dbReference type="CDD" id="cd06583">
    <property type="entry name" value="PGRP"/>
    <property type="match status" value="1"/>
</dbReference>
<dbReference type="InterPro" id="IPR015510">
    <property type="entry name" value="PGRP"/>
</dbReference>
<dbReference type="Pfam" id="PF08486">
    <property type="entry name" value="SpoIID"/>
    <property type="match status" value="1"/>
</dbReference>
<dbReference type="InterPro" id="IPR002502">
    <property type="entry name" value="Amidase_domain"/>
</dbReference>
<dbReference type="GO" id="GO:0008745">
    <property type="term" value="F:N-acetylmuramoyl-L-alanine amidase activity"/>
    <property type="evidence" value="ECO:0007669"/>
    <property type="project" value="InterPro"/>
</dbReference>
<evidence type="ECO:0000256" key="2">
    <source>
        <dbReference type="SAM" id="Phobius"/>
    </source>
</evidence>
<dbReference type="SMART" id="SM00701">
    <property type="entry name" value="PGRP"/>
    <property type="match status" value="1"/>
</dbReference>
<dbReference type="Gene3D" id="3.40.80.10">
    <property type="entry name" value="Peptidoglycan recognition protein-like"/>
    <property type="match status" value="1"/>
</dbReference>
<keyword evidence="2" id="KW-0472">Membrane</keyword>
<sequence length="928" mass="102033">MLLAGVNFKPVRIIFVLCYNVQAVNKFFTKISLVFAGALFVFSGLFFITPAQIQAANLLEVPKIISRAEWGADEALKTWASEYPTDNQGLSINQADYIVIHHTASSQLTPDNDSSGRYTGMVKAIYRWHATNATWDDYENGTVQGFGDIGYHYLVDPNGNIYQGRAGANGVIGAHVYGHNQETIGIALLGTYGAQLGAGYVAHEITPAAQGALARLVGWLAAANGINLDAKILIDGKTQYPLVGHRDVRPTKCPGDNLWAKIPALRQQAAQDAQAYQNYLYQQSDSPEVFLLRDGLRRNYDNLQTAQQFVTNANIVNAAPFLTALFAQRAFLKYPDGTLLQAKNQPSIYLLENGQKRALAVTAEQFTQLGFVWADVVSIDPLDIALYSDGLPVKFAPANKLISDSHGRVYQTQNGRKRWVVSQALFNYLGYQWSQVAKDAAAENYLPGEVLKYKDSVLLKGQGPAVYLIEGGQKRLVTSLQLFSHLGLSWKNLIEISDQELAFYNDGPDLRYRSGTLIRQQGQSQVYLLDDVVKKPFLSAGLFLANGYNWKNILNISAAEMEQYQTGGYVGYPSGTLLRAQGGQRVFVVKAGGLEWIESAQKFLAAGYRWNQIKIIPDSEFALFYPGIAPSDLPVAPVENNTSALGELIRIGVTKIDTGQEVRITANGAFAQYDAVGNLVKNYTASQVAIIMAQSGAYAKLQAVSDDVILEALSYEDRPAWNQNLNYNRFRSTLEIKYSDYSQSFWLINQLPLEYYVAGIGEALNADHPQYQRAFAIMTRSYAEFHRQNGGKRPGEIFDLNNTSSDQVFKGYVFETIAPNLVAAAQATAGLVMKYNDQVARAVYSSDSGGTTASACSVWGGEFCGEAYGYLKGNVQDPAGTEHNQSKVAASHGVGVSCVGARRLAELNYGHEDILKYYYSGIALEKIY</sequence>
<dbReference type="EMBL" id="PFEA01000019">
    <property type="protein sequence ID" value="PJE59943.1"/>
    <property type="molecule type" value="Genomic_DNA"/>
</dbReference>
<evidence type="ECO:0000259" key="3">
    <source>
        <dbReference type="SMART" id="SM00644"/>
    </source>
</evidence>
<dbReference type="InterPro" id="IPR006619">
    <property type="entry name" value="PGRP_domain_met/bac"/>
</dbReference>
<comment type="similarity">
    <text evidence="1">Belongs to the N-acetylmuramoyl-L-alanine amidase 2 family.</text>
</comment>
<accession>A0A2M8KJ60</accession>
<feature type="transmembrane region" description="Helical" evidence="2">
    <location>
        <begin position="27"/>
        <end position="48"/>
    </location>
</feature>
<feature type="domain" description="N-acetylmuramoyl-L-alanine amidase" evidence="3">
    <location>
        <begin position="83"/>
        <end position="255"/>
    </location>
</feature>
<dbReference type="Proteomes" id="UP000231086">
    <property type="component" value="Unassembled WGS sequence"/>
</dbReference>
<evidence type="ECO:0000313" key="6">
    <source>
        <dbReference type="Proteomes" id="UP000231086"/>
    </source>
</evidence>
<comment type="caution">
    <text evidence="5">The sequence shown here is derived from an EMBL/GenBank/DDBJ whole genome shotgun (WGS) entry which is preliminary data.</text>
</comment>
<feature type="domain" description="Peptidoglycan recognition protein family" evidence="4">
    <location>
        <begin position="62"/>
        <end position="239"/>
    </location>
</feature>
<proteinExistence type="inferred from homology"/>
<dbReference type="PANTHER" id="PTHR11022:SF41">
    <property type="entry name" value="PEPTIDOGLYCAN-RECOGNITION PROTEIN LC-RELATED"/>
    <property type="match status" value="1"/>
</dbReference>
<name>A0A2M8KJ60_9BACT</name>
<dbReference type="PANTHER" id="PTHR11022">
    <property type="entry name" value="PEPTIDOGLYCAN RECOGNITION PROTEIN"/>
    <property type="match status" value="1"/>
</dbReference>
<dbReference type="SUPFAM" id="SSF55846">
    <property type="entry name" value="N-acetylmuramoyl-L-alanine amidase-like"/>
    <property type="match status" value="1"/>
</dbReference>
<dbReference type="InterPro" id="IPR013693">
    <property type="entry name" value="SpoIID/LytB_N"/>
</dbReference>
<keyword evidence="2" id="KW-1133">Transmembrane helix</keyword>
<evidence type="ECO:0000313" key="5">
    <source>
        <dbReference type="EMBL" id="PJE59943.1"/>
    </source>
</evidence>
<dbReference type="AlphaFoldDB" id="A0A2M8KJ60"/>